<keyword evidence="4" id="KW-1133">Transmembrane helix</keyword>
<sequence length="655" mass="66047">MVHDHHHHHTRRDFFSGLESWLGIDGGGEGGESGGHNGHPKTTDQPDVITITAEPTTITGKPDNPETTSPAGVGPPVQHTHATETTHTTKPKETTTTKHTTTSTSTSTSTTSTSTSTSTTTTKTTTTTHSTSTLTSSTSTSTTIEPHTTTFSTATAATTALSTTSALTAALDQSSSAPSASASAAASSSGGLSGGAKAGIAIGVLLGVAAIAGIVLFWLHKQKKRRQEEEAAEAAAIDREKSFAPAASTQPARNYNANSTSPTSPFGARPANQFNPAYGQPAAGAVGAGFGAAAAGAATNASHGNQSPWSANANTRQDPFTDPENPFDASARSSPPTPLAKDGPAQSSQVRELTPSPTGSSPPGVPSALTAGKPPTPPGEAAAAGVAAGAIGGAAIVAAAAAAAGKKSEENRQQSTPSPEYREGSPENGYSSRPQSPAMGGAPLPSNVHRVQMGFTPSLADEMELHAGQLVRLLKAYDDGWTQCSSMDGSVTGIAPRSCLSARPLQPRRPPGPGQGPPRGGPPIMGPNGRPMSPAGGRPPNGGAPPRFYQDGRPMTPTQKFPAPPTTSRSMSPGPSEMPRPLTPGGSSRPSSPNTGGGRARSNSSNLAQSNRPIVQTGPSPLAPPTGPLPSTPAQANDQSQPASSIGRKPVPGQQ</sequence>
<accession>A0A0U1M3H4</accession>
<proteinExistence type="predicted"/>
<keyword evidence="4" id="KW-0472">Membrane</keyword>
<reference evidence="6 7" key="1">
    <citation type="submission" date="2015-04" db="EMBL/GenBank/DDBJ databases">
        <authorList>
            <person name="Syromyatnikov M.Y."/>
            <person name="Popov V.N."/>
        </authorList>
    </citation>
    <scope>NUCLEOTIDE SEQUENCE [LARGE SCALE GENOMIC DNA]</scope>
    <source>
        <strain evidence="6">WF-38-12</strain>
    </source>
</reference>
<name>A0A0U1M3H4_TALIS</name>
<dbReference type="Proteomes" id="UP000054383">
    <property type="component" value="Unassembled WGS sequence"/>
</dbReference>
<feature type="compositionally biased region" description="Polar residues" evidence="3">
    <location>
        <begin position="305"/>
        <end position="318"/>
    </location>
</feature>
<dbReference type="OrthoDB" id="4227587at2759"/>
<feature type="compositionally biased region" description="Polar residues" evidence="3">
    <location>
        <begin position="585"/>
        <end position="594"/>
    </location>
</feature>
<gene>
    <name evidence="6" type="ORF">PISL3812_06607</name>
</gene>
<dbReference type="EMBL" id="CVMT01000006">
    <property type="protein sequence ID" value="CRG89570.1"/>
    <property type="molecule type" value="Genomic_DNA"/>
</dbReference>
<feature type="compositionally biased region" description="Gly residues" evidence="3">
    <location>
        <begin position="25"/>
        <end position="37"/>
    </location>
</feature>
<evidence type="ECO:0000313" key="7">
    <source>
        <dbReference type="Proteomes" id="UP000054383"/>
    </source>
</evidence>
<dbReference type="PROSITE" id="PS50002">
    <property type="entry name" value="SH3"/>
    <property type="match status" value="1"/>
</dbReference>
<keyword evidence="4" id="KW-0812">Transmembrane</keyword>
<feature type="region of interest" description="Disordered" evidence="3">
    <location>
        <begin position="399"/>
        <end position="449"/>
    </location>
</feature>
<dbReference type="AlphaFoldDB" id="A0A0U1M3H4"/>
<feature type="compositionally biased region" description="Low complexity" evidence="3">
    <location>
        <begin position="97"/>
        <end position="146"/>
    </location>
</feature>
<feature type="compositionally biased region" description="Low complexity" evidence="3">
    <location>
        <begin position="79"/>
        <end position="88"/>
    </location>
</feature>
<evidence type="ECO:0000256" key="3">
    <source>
        <dbReference type="SAM" id="MobiDB-lite"/>
    </source>
</evidence>
<evidence type="ECO:0000313" key="6">
    <source>
        <dbReference type="EMBL" id="CRG89570.1"/>
    </source>
</evidence>
<keyword evidence="7" id="KW-1185">Reference proteome</keyword>
<dbReference type="OMA" id="PFNDPVN"/>
<organism evidence="6 7">
    <name type="scientific">Talaromyces islandicus</name>
    <name type="common">Penicillium islandicum</name>
    <dbReference type="NCBI Taxonomy" id="28573"/>
    <lineage>
        <taxon>Eukaryota</taxon>
        <taxon>Fungi</taxon>
        <taxon>Dikarya</taxon>
        <taxon>Ascomycota</taxon>
        <taxon>Pezizomycotina</taxon>
        <taxon>Eurotiomycetes</taxon>
        <taxon>Eurotiomycetidae</taxon>
        <taxon>Eurotiales</taxon>
        <taxon>Trichocomaceae</taxon>
        <taxon>Talaromyces</taxon>
        <taxon>Talaromyces sect. Islandici</taxon>
    </lineage>
</organism>
<evidence type="ECO:0000256" key="1">
    <source>
        <dbReference type="ARBA" id="ARBA00022443"/>
    </source>
</evidence>
<feature type="compositionally biased region" description="Pro residues" evidence="3">
    <location>
        <begin position="621"/>
        <end position="631"/>
    </location>
</feature>
<dbReference type="Gene3D" id="2.30.30.40">
    <property type="entry name" value="SH3 Domains"/>
    <property type="match status" value="1"/>
</dbReference>
<feature type="compositionally biased region" description="Polar residues" evidence="3">
    <location>
        <begin position="53"/>
        <end position="70"/>
    </location>
</feature>
<feature type="region of interest" description="Disordered" evidence="3">
    <location>
        <begin position="25"/>
        <end position="146"/>
    </location>
</feature>
<feature type="domain" description="SH3" evidence="5">
    <location>
        <begin position="444"/>
        <end position="505"/>
    </location>
</feature>
<feature type="compositionally biased region" description="Pro residues" evidence="3">
    <location>
        <begin position="507"/>
        <end position="525"/>
    </location>
</feature>
<protein>
    <recommendedName>
        <fullName evidence="5">SH3 domain-containing protein</fullName>
    </recommendedName>
</protein>
<keyword evidence="1 2" id="KW-0728">SH3 domain</keyword>
<feature type="region of interest" description="Disordered" evidence="3">
    <location>
        <begin position="481"/>
        <end position="655"/>
    </location>
</feature>
<feature type="compositionally biased region" description="Low complexity" evidence="3">
    <location>
        <begin position="526"/>
        <end position="538"/>
    </location>
</feature>
<dbReference type="InterPro" id="IPR001452">
    <property type="entry name" value="SH3_domain"/>
</dbReference>
<feature type="compositionally biased region" description="Polar residues" evidence="3">
    <location>
        <begin position="635"/>
        <end position="644"/>
    </location>
</feature>
<dbReference type="SUPFAM" id="SSF50044">
    <property type="entry name" value="SH3-domain"/>
    <property type="match status" value="1"/>
</dbReference>
<feature type="compositionally biased region" description="Polar residues" evidence="3">
    <location>
        <begin position="601"/>
        <end position="614"/>
    </location>
</feature>
<feature type="region of interest" description="Disordered" evidence="3">
    <location>
        <begin position="230"/>
        <end position="275"/>
    </location>
</feature>
<feature type="compositionally biased region" description="Polar residues" evidence="3">
    <location>
        <begin position="247"/>
        <end position="264"/>
    </location>
</feature>
<feature type="transmembrane region" description="Helical" evidence="4">
    <location>
        <begin position="198"/>
        <end position="219"/>
    </location>
</feature>
<evidence type="ECO:0000256" key="2">
    <source>
        <dbReference type="PROSITE-ProRule" id="PRU00192"/>
    </source>
</evidence>
<dbReference type="STRING" id="28573.A0A0U1M3H4"/>
<dbReference type="InterPro" id="IPR036028">
    <property type="entry name" value="SH3-like_dom_sf"/>
</dbReference>
<dbReference type="SMART" id="SM00326">
    <property type="entry name" value="SH3"/>
    <property type="match status" value="1"/>
</dbReference>
<evidence type="ECO:0000256" key="4">
    <source>
        <dbReference type="SAM" id="Phobius"/>
    </source>
</evidence>
<evidence type="ECO:0000259" key="5">
    <source>
        <dbReference type="PROSITE" id="PS50002"/>
    </source>
</evidence>
<feature type="region of interest" description="Disordered" evidence="3">
    <location>
        <begin position="299"/>
        <end position="385"/>
    </location>
</feature>